<sequence length="256" mass="28521">MDYQKAKDELHHDNVKKDTAKLHCKDDEVDLIALKTKEEDVSAFYSKIDSVFTSQRYYPNRRSTAIKVKGDERVYIMAPTKAQSVLTKAVFGKHNKYFDEPEPSQGTSVPPGSRHNNVQDLTKQNNKQNDEVTMLSPVSDAPPQPSQAVQGERGVIVAKEKEHCLVHSDYWLKHMAYAEAVAEGHIDKVKDGSNKLNSPDDLKALETLKNSGNSFSSTIESVLTTELYGSNRRSTAIKLTGDTPRIGSVSGRRNTN</sequence>
<dbReference type="AlphaFoldDB" id="A0A6A7ANB9"/>
<organism evidence="2 3">
    <name type="scientific">Plenodomus tracheiphilus IPT5</name>
    <dbReference type="NCBI Taxonomy" id="1408161"/>
    <lineage>
        <taxon>Eukaryota</taxon>
        <taxon>Fungi</taxon>
        <taxon>Dikarya</taxon>
        <taxon>Ascomycota</taxon>
        <taxon>Pezizomycotina</taxon>
        <taxon>Dothideomycetes</taxon>
        <taxon>Pleosporomycetidae</taxon>
        <taxon>Pleosporales</taxon>
        <taxon>Pleosporineae</taxon>
        <taxon>Leptosphaeriaceae</taxon>
        <taxon>Plenodomus</taxon>
    </lineage>
</organism>
<name>A0A6A7ANB9_9PLEO</name>
<keyword evidence="3" id="KW-1185">Reference proteome</keyword>
<dbReference type="Proteomes" id="UP000799423">
    <property type="component" value="Unassembled WGS sequence"/>
</dbReference>
<feature type="region of interest" description="Disordered" evidence="1">
    <location>
        <begin position="97"/>
        <end position="120"/>
    </location>
</feature>
<feature type="compositionally biased region" description="Polar residues" evidence="1">
    <location>
        <begin position="104"/>
        <end position="120"/>
    </location>
</feature>
<reference evidence="2" key="1">
    <citation type="submission" date="2020-01" db="EMBL/GenBank/DDBJ databases">
        <authorList>
            <consortium name="DOE Joint Genome Institute"/>
            <person name="Haridas S."/>
            <person name="Albert R."/>
            <person name="Binder M."/>
            <person name="Bloem J."/>
            <person name="Labutti K."/>
            <person name="Salamov A."/>
            <person name="Andreopoulos B."/>
            <person name="Baker S.E."/>
            <person name="Barry K."/>
            <person name="Bills G."/>
            <person name="Bluhm B.H."/>
            <person name="Cannon C."/>
            <person name="Castanera R."/>
            <person name="Culley D.E."/>
            <person name="Daum C."/>
            <person name="Ezra D."/>
            <person name="Gonzalez J.B."/>
            <person name="Henrissat B."/>
            <person name="Kuo A."/>
            <person name="Liang C."/>
            <person name="Lipzen A."/>
            <person name="Lutzoni F."/>
            <person name="Magnuson J."/>
            <person name="Mondo S."/>
            <person name="Nolan M."/>
            <person name="Ohm R."/>
            <person name="Pangilinan J."/>
            <person name="Park H.-J."/>
            <person name="Ramirez L."/>
            <person name="Alfaro M."/>
            <person name="Sun H."/>
            <person name="Tritt A."/>
            <person name="Yoshinaga Y."/>
            <person name="Zwiers L.-H."/>
            <person name="Turgeon B.G."/>
            <person name="Goodwin S.B."/>
            <person name="Spatafora J.W."/>
            <person name="Crous P.W."/>
            <person name="Grigoriev I.V."/>
        </authorList>
    </citation>
    <scope>NUCLEOTIDE SEQUENCE</scope>
    <source>
        <strain evidence="2">IPT5</strain>
    </source>
</reference>
<evidence type="ECO:0000256" key="1">
    <source>
        <dbReference type="SAM" id="MobiDB-lite"/>
    </source>
</evidence>
<dbReference type="OrthoDB" id="10563870at2759"/>
<evidence type="ECO:0000313" key="3">
    <source>
        <dbReference type="Proteomes" id="UP000799423"/>
    </source>
</evidence>
<gene>
    <name evidence="2" type="ORF">T440DRAFT_523248</name>
</gene>
<accession>A0A6A7ANB9</accession>
<dbReference type="EMBL" id="MU006365">
    <property type="protein sequence ID" value="KAF2844740.1"/>
    <property type="molecule type" value="Genomic_DNA"/>
</dbReference>
<proteinExistence type="predicted"/>
<protein>
    <submittedName>
        <fullName evidence="2">Uncharacterized protein</fullName>
    </submittedName>
</protein>
<evidence type="ECO:0000313" key="2">
    <source>
        <dbReference type="EMBL" id="KAF2844740.1"/>
    </source>
</evidence>